<keyword evidence="3" id="KW-1185">Reference proteome</keyword>
<reference evidence="2 3" key="1">
    <citation type="submission" date="2019-02" db="EMBL/GenBank/DDBJ databases">
        <authorList>
            <person name="Liuzzo S."/>
            <person name="Smith M.A."/>
            <person name="Garlena R.A."/>
            <person name="Russell D.A."/>
            <person name="Pope W.H."/>
            <person name="Jacobs-Sera D."/>
            <person name="Hatfull G.F."/>
        </authorList>
    </citation>
    <scope>NUCLEOTIDE SEQUENCE [LARGE SCALE GENOMIC DNA]</scope>
</reference>
<dbReference type="RefSeq" id="YP_010061533.1">
    <property type="nucleotide sequence ID" value="NC_054784.1"/>
</dbReference>
<evidence type="ECO:0000313" key="2">
    <source>
        <dbReference type="EMBL" id="QBJ00196.1"/>
    </source>
</evidence>
<evidence type="ECO:0000313" key="3">
    <source>
        <dbReference type="Proteomes" id="UP000293430"/>
    </source>
</evidence>
<protein>
    <recommendedName>
        <fullName evidence="1">LtfC/p132/Gp6 beta-sandwich domain-containing protein</fullName>
    </recommendedName>
</protein>
<gene>
    <name evidence="2" type="primary">6</name>
    <name evidence="2" type="ORF">SEA_PHARAOH_6</name>
</gene>
<organism evidence="2 3">
    <name type="scientific">Mycobacterium phage Pharaoh</name>
    <dbReference type="NCBI Taxonomy" id="2530140"/>
    <lineage>
        <taxon>Viruses</taxon>
        <taxon>Duplodnaviria</taxon>
        <taxon>Heunggongvirae</taxon>
        <taxon>Uroviricota</taxon>
        <taxon>Caudoviricetes</taxon>
        <taxon>Pharaohvirus</taxon>
        <taxon>Pharaohvirus pharaoh</taxon>
    </lineage>
</organism>
<dbReference type="KEGG" id="vg:64871152"/>
<feature type="domain" description="LtfC/p132/Gp6 beta-sandwich" evidence="1">
    <location>
        <begin position="9"/>
        <end position="97"/>
    </location>
</feature>
<evidence type="ECO:0000259" key="1">
    <source>
        <dbReference type="Pfam" id="PF23926"/>
    </source>
</evidence>
<dbReference type="EMBL" id="MK524530">
    <property type="protein sequence ID" value="QBJ00196.1"/>
    <property type="molecule type" value="Genomic_DNA"/>
</dbReference>
<proteinExistence type="predicted"/>
<dbReference type="InterPro" id="IPR055688">
    <property type="entry name" value="LtfC/p132/Gp6_b-sand"/>
</dbReference>
<accession>A0A481W222</accession>
<feature type="domain" description="LtfC/p132/Gp6 beta-sandwich" evidence="1">
    <location>
        <begin position="390"/>
        <end position="450"/>
    </location>
</feature>
<dbReference type="Proteomes" id="UP000293430">
    <property type="component" value="Segment"/>
</dbReference>
<dbReference type="GeneID" id="64871152"/>
<dbReference type="Pfam" id="PF23926">
    <property type="entry name" value="LtfC"/>
    <property type="match status" value="2"/>
</dbReference>
<sequence length="452" mass="50129">MSTIGIEIDQDELVLTRGRDFRWSFENLDTANQPIPFPTGDLYFELETGGETNSIQQVEITGADSGEYRLNFDGTLSDPIDYYQASDTPYDLSIDVRSALENIPAIGAGNVRVSRTGLNPVWNLNFQLTGTPQNEIQELSVVNLLGWLGQQLGEGAMVLSYRESDSEPISFESNAATIQATLESLPQIGKGNVVVTQTDPKGIFKLEYQNLLAARDIEQIKVRAYEKNAGDFFGGGITGNLLTVLGSKTIQNGRRSVLDGRMMDTLTQKINDFFSLFDDRLPLNMEFVIQSPTKFTIVCRGTKGYREIDLKTFDLIFSAQMLKTYLNNTTLLNGAITSVTVDQYWNHLYGVEFINDMGFKPQPLLVGDASGLHTSVTAIPLVPQINTTYIERGQSAMTLWPFVVEGTMAHLKIESDDADRIQPRTKWQLVFLPDGEPAGGEPIARGQVTVQR</sequence>
<name>A0A481W222_9CAUD</name>